<dbReference type="PROSITE" id="PS51800">
    <property type="entry name" value="ZF_CHHC_U11_48K"/>
    <property type="match status" value="1"/>
</dbReference>
<protein>
    <recommendedName>
        <fullName evidence="4 15">tRNA:m(4)X modification enzyme TRM13</fullName>
        <ecNumber evidence="3 15">2.1.1.225</ecNumber>
    </recommendedName>
</protein>
<dbReference type="InterPro" id="IPR039044">
    <property type="entry name" value="Trm13"/>
</dbReference>
<comment type="function">
    <text evidence="1 15">tRNA methylase which 2'-O-methylates cytidine(4) in tRNA(Pro) and tRNA(Gly)(GCC), and adenosine(4) in tRNA(His).</text>
</comment>
<dbReference type="EMBL" id="MCGE01000008">
    <property type="protein sequence ID" value="ORZ18833.1"/>
    <property type="molecule type" value="Genomic_DNA"/>
</dbReference>
<dbReference type="GO" id="GO:0030488">
    <property type="term" value="P:tRNA methylation"/>
    <property type="evidence" value="ECO:0007669"/>
    <property type="project" value="InterPro"/>
</dbReference>
<accession>A0A1X2IM27</accession>
<organism evidence="18 19">
    <name type="scientific">Absidia repens</name>
    <dbReference type="NCBI Taxonomy" id="90262"/>
    <lineage>
        <taxon>Eukaryota</taxon>
        <taxon>Fungi</taxon>
        <taxon>Fungi incertae sedis</taxon>
        <taxon>Mucoromycota</taxon>
        <taxon>Mucoromycotina</taxon>
        <taxon>Mucoromycetes</taxon>
        <taxon>Mucorales</taxon>
        <taxon>Cunninghamellaceae</taxon>
        <taxon>Absidia</taxon>
    </lineage>
</organism>
<keyword evidence="5 15" id="KW-0489">Methyltransferase</keyword>
<keyword evidence="7 15" id="KW-0949">S-adenosyl-L-methionine</keyword>
<dbReference type="Pfam" id="PF05253">
    <property type="entry name" value="zf-U11-48K"/>
    <property type="match status" value="1"/>
</dbReference>
<evidence type="ECO:0000313" key="19">
    <source>
        <dbReference type="Proteomes" id="UP000193560"/>
    </source>
</evidence>
<comment type="catalytic activity">
    <reaction evidence="12 15">
        <text>cytidine(4) in tRNA(Pro) + S-adenosyl-L-methionine = 2'-O-methylcytidine(4) in tRNA(Pro) + S-adenosyl-L-homocysteine + H(+)</text>
        <dbReference type="Rhea" id="RHEA:32767"/>
        <dbReference type="Rhea" id="RHEA-COMP:10397"/>
        <dbReference type="Rhea" id="RHEA-COMP:10398"/>
        <dbReference type="ChEBI" id="CHEBI:15378"/>
        <dbReference type="ChEBI" id="CHEBI:57856"/>
        <dbReference type="ChEBI" id="CHEBI:59789"/>
        <dbReference type="ChEBI" id="CHEBI:74495"/>
        <dbReference type="ChEBI" id="CHEBI:82748"/>
        <dbReference type="EC" id="2.1.1.225"/>
    </reaction>
</comment>
<dbReference type="PANTHER" id="PTHR12998:SF0">
    <property type="entry name" value="TRNA:M(4)X MODIFICATION ENZYME TRM13 HOMOLOG"/>
    <property type="match status" value="1"/>
</dbReference>
<evidence type="ECO:0000256" key="10">
    <source>
        <dbReference type="ARBA" id="ARBA00022771"/>
    </source>
</evidence>
<comment type="catalytic activity">
    <reaction evidence="14 15">
        <text>adenosine(4) in tRNA(His) + S-adenosyl-L-methionine = 2'-O-methyladenosine(4) in tRNA(His) + S-adenosyl-L-homocysteine + H(+)</text>
        <dbReference type="Rhea" id="RHEA:43196"/>
        <dbReference type="Rhea" id="RHEA-COMP:10401"/>
        <dbReference type="Rhea" id="RHEA-COMP:10402"/>
        <dbReference type="ChEBI" id="CHEBI:15378"/>
        <dbReference type="ChEBI" id="CHEBI:57856"/>
        <dbReference type="ChEBI" id="CHEBI:59789"/>
        <dbReference type="ChEBI" id="CHEBI:74411"/>
        <dbReference type="ChEBI" id="CHEBI:74477"/>
        <dbReference type="EC" id="2.1.1.225"/>
    </reaction>
</comment>
<evidence type="ECO:0000256" key="7">
    <source>
        <dbReference type="ARBA" id="ARBA00022691"/>
    </source>
</evidence>
<sequence>MPKDPSTKPSLRNQQWKKGDPIPPPPDKLQQCQFWLPRKLRYCQLIAKKTNRFCGEHMVAANEENIEEGQRRVPCPFDPSHSVIQKDLDIHKTKCNARPRSPEQHYALNVNTTLPLSTEELAFQQGILSHKELKSQPWIANIHLNELPKPDLDALIGKVQAAYDAHVPSPISKRVLSHPAIVTDGKSSKLIRHLHQQSSLLGHMRDCGMLDDKSACFVEFGAGKGELSGHLKEALQEENGEATYVLIDRKNVRNKYDKILLGKSAQTSIVQRVMIDIKDLHLGKIKSLLTDQEKKKKPVVCLSKHLCGSATDITLKCLMNYVDEEKAAGNSCPVNGIIIALCCHQMCRYEMYPNTNYLERIGLSKLEFDQLCKMTSWAICGRRNVTDDLEQEHALLLEDEKEDDNGGHYSGRHHEDREKIGYQCKRVLDAGRLDYLEQHGFKVHLVYYVDPTSTLENCALIALPQLD</sequence>
<evidence type="ECO:0000313" key="18">
    <source>
        <dbReference type="EMBL" id="ORZ18833.1"/>
    </source>
</evidence>
<dbReference type="Pfam" id="PF05206">
    <property type="entry name" value="TRM13"/>
    <property type="match status" value="1"/>
</dbReference>
<evidence type="ECO:0000256" key="6">
    <source>
        <dbReference type="ARBA" id="ARBA00022679"/>
    </source>
</evidence>
<evidence type="ECO:0000256" key="16">
    <source>
        <dbReference type="SAM" id="MobiDB-lite"/>
    </source>
</evidence>
<evidence type="ECO:0000256" key="5">
    <source>
        <dbReference type="ARBA" id="ARBA00022603"/>
    </source>
</evidence>
<evidence type="ECO:0000256" key="9">
    <source>
        <dbReference type="ARBA" id="ARBA00022723"/>
    </source>
</evidence>
<evidence type="ECO:0000256" key="3">
    <source>
        <dbReference type="ARBA" id="ARBA00012810"/>
    </source>
</evidence>
<dbReference type="InterPro" id="IPR007871">
    <property type="entry name" value="Methyltransferase_TRM13"/>
</dbReference>
<keyword evidence="8 15" id="KW-0819">tRNA processing</keyword>
<evidence type="ECO:0000256" key="11">
    <source>
        <dbReference type="ARBA" id="ARBA00022833"/>
    </source>
</evidence>
<dbReference type="Pfam" id="PF11722">
    <property type="entry name" value="zf-TRM13_CCCH"/>
    <property type="match status" value="1"/>
</dbReference>
<keyword evidence="11 15" id="KW-0862">Zinc</keyword>
<dbReference type="Proteomes" id="UP000193560">
    <property type="component" value="Unassembled WGS sequence"/>
</dbReference>
<evidence type="ECO:0000256" key="8">
    <source>
        <dbReference type="ARBA" id="ARBA00022694"/>
    </source>
</evidence>
<keyword evidence="19" id="KW-1185">Reference proteome</keyword>
<dbReference type="InterPro" id="IPR022776">
    <property type="entry name" value="TRM13/UPF0224_CHHC_Znf_dom"/>
</dbReference>
<evidence type="ECO:0000256" key="13">
    <source>
        <dbReference type="ARBA" id="ARBA00048635"/>
    </source>
</evidence>
<keyword evidence="6 15" id="KW-0808">Transferase</keyword>
<proteinExistence type="inferred from homology"/>
<keyword evidence="10 15" id="KW-0863">Zinc-finger</keyword>
<dbReference type="AlphaFoldDB" id="A0A1X2IM27"/>
<feature type="compositionally biased region" description="Polar residues" evidence="16">
    <location>
        <begin position="7"/>
        <end position="16"/>
    </location>
</feature>
<evidence type="ECO:0000256" key="1">
    <source>
        <dbReference type="ARBA" id="ARBA00002267"/>
    </source>
</evidence>
<evidence type="ECO:0000256" key="12">
    <source>
        <dbReference type="ARBA" id="ARBA00048165"/>
    </source>
</evidence>
<comment type="caution">
    <text evidence="18">The sequence shown here is derived from an EMBL/GenBank/DDBJ whole genome shotgun (WGS) entry which is preliminary data.</text>
</comment>
<feature type="region of interest" description="Disordered" evidence="16">
    <location>
        <begin position="1"/>
        <end position="28"/>
    </location>
</feature>
<comment type="catalytic activity">
    <reaction evidence="13 15">
        <text>cytidine(4) in tRNA(Gly)(GCC) + S-adenosyl-L-methionine = 2'-O-methylcytidine(4) in tRNA(Gly)(GCC) + S-adenosyl-L-homocysteine + H(+)</text>
        <dbReference type="Rhea" id="RHEA:43192"/>
        <dbReference type="Rhea" id="RHEA-COMP:10399"/>
        <dbReference type="Rhea" id="RHEA-COMP:10400"/>
        <dbReference type="ChEBI" id="CHEBI:15378"/>
        <dbReference type="ChEBI" id="CHEBI:57856"/>
        <dbReference type="ChEBI" id="CHEBI:59789"/>
        <dbReference type="ChEBI" id="CHEBI:74495"/>
        <dbReference type="ChEBI" id="CHEBI:82748"/>
        <dbReference type="EC" id="2.1.1.225"/>
    </reaction>
</comment>
<dbReference type="STRING" id="90262.A0A1X2IM27"/>
<dbReference type="PANTHER" id="PTHR12998">
    <property type="entry name" value="TRNA:M(4)X MODIFICATION ENZYME TRM13 HOMOLOG"/>
    <property type="match status" value="1"/>
</dbReference>
<evidence type="ECO:0000256" key="4">
    <source>
        <dbReference type="ARBA" id="ARBA00015883"/>
    </source>
</evidence>
<evidence type="ECO:0000259" key="17">
    <source>
        <dbReference type="PROSITE" id="PS51800"/>
    </source>
</evidence>
<keyword evidence="9 15" id="KW-0479">Metal-binding</keyword>
<evidence type="ECO:0000256" key="14">
    <source>
        <dbReference type="ARBA" id="ARBA00049393"/>
    </source>
</evidence>
<feature type="domain" description="CHHC U11-48K-type" evidence="17">
    <location>
        <begin position="72"/>
        <end position="99"/>
    </location>
</feature>
<name>A0A1X2IM27_9FUNG</name>
<reference evidence="18 19" key="1">
    <citation type="submission" date="2016-07" db="EMBL/GenBank/DDBJ databases">
        <title>Pervasive Adenine N6-methylation of Active Genes in Fungi.</title>
        <authorList>
            <consortium name="DOE Joint Genome Institute"/>
            <person name="Mondo S.J."/>
            <person name="Dannebaum R.O."/>
            <person name="Kuo R.C."/>
            <person name="Labutti K."/>
            <person name="Haridas S."/>
            <person name="Kuo A."/>
            <person name="Salamov A."/>
            <person name="Ahrendt S.R."/>
            <person name="Lipzen A."/>
            <person name="Sullivan W."/>
            <person name="Andreopoulos W.B."/>
            <person name="Clum A."/>
            <person name="Lindquist E."/>
            <person name="Daum C."/>
            <person name="Ramamoorthy G.K."/>
            <person name="Gryganskyi A."/>
            <person name="Culley D."/>
            <person name="Magnuson J.K."/>
            <person name="James T.Y."/>
            <person name="O'Malley M.A."/>
            <person name="Stajich J.E."/>
            <person name="Spatafora J.W."/>
            <person name="Visel A."/>
            <person name="Grigoriev I.V."/>
        </authorList>
    </citation>
    <scope>NUCLEOTIDE SEQUENCE [LARGE SCALE GENOMIC DNA]</scope>
    <source>
        <strain evidence="18 19">NRRL 1336</strain>
    </source>
</reference>
<evidence type="ECO:0000256" key="15">
    <source>
        <dbReference type="RuleBase" id="RU367103"/>
    </source>
</evidence>
<gene>
    <name evidence="18" type="ORF">BCR42DRAFT_411676</name>
</gene>
<comment type="similarity">
    <text evidence="2 15">Belongs to the methyltransferase TRM13 family.</text>
</comment>
<dbReference type="GO" id="GO:0008270">
    <property type="term" value="F:zinc ion binding"/>
    <property type="evidence" value="ECO:0007669"/>
    <property type="project" value="UniProtKB-KW"/>
</dbReference>
<dbReference type="InterPro" id="IPR021721">
    <property type="entry name" value="Znf_CCCH-type_TRM13"/>
</dbReference>
<evidence type="ECO:0000256" key="2">
    <source>
        <dbReference type="ARBA" id="ARBA00005265"/>
    </source>
</evidence>
<dbReference type="OrthoDB" id="258806at2759"/>
<dbReference type="GO" id="GO:0106050">
    <property type="term" value="F:tRNA 2'-O-methyltransferase activity"/>
    <property type="evidence" value="ECO:0007669"/>
    <property type="project" value="UniProtKB-UniRule"/>
</dbReference>
<dbReference type="EC" id="2.1.1.225" evidence="3 15"/>